<evidence type="ECO:0008006" key="2">
    <source>
        <dbReference type="Google" id="ProtNLM"/>
    </source>
</evidence>
<sequence length="372" mass="41150">MSDSVTRLNAALEGRSMTRGWAIALACGLIGPGAQLAVLAPADLAAQTTNTGVRVERLLTAPIITPDLHPSIGENIQGPSVIRVPDWVQNPLGAYYLYFADHKGTYIRLAYADDLLGPWRIHAPGSLQIADSYFLTAPPEVEPERAARLRAQPTNRGHDSFVEATTPHIASPDVHVDNENRRIVMYFHGLDGVSRQVSRVATSSDGIQFEARPEPLGRTYMRALQHDGYTYIMSMPGQFYRSLDPLSGFEEGPRLFNPDMRHAALLKRDETLFVFWTQVGEVPERIYLSTIDISGDWTTWAETPSVEVLRPEFDWEGADAPLEPSVRSTAYGHVNQLRDPAILEDPESGRVFLLYAVAGESGIAIAEVHFDD</sequence>
<gene>
    <name evidence="1" type="ORF">METZ01_LOCUS28681</name>
</gene>
<organism evidence="1">
    <name type="scientific">marine metagenome</name>
    <dbReference type="NCBI Taxonomy" id="408172"/>
    <lineage>
        <taxon>unclassified sequences</taxon>
        <taxon>metagenomes</taxon>
        <taxon>ecological metagenomes</taxon>
    </lineage>
</organism>
<dbReference type="EMBL" id="UINC01001260">
    <property type="protein sequence ID" value="SUZ75827.1"/>
    <property type="molecule type" value="Genomic_DNA"/>
</dbReference>
<accession>A0A381QCL9</accession>
<proteinExistence type="predicted"/>
<evidence type="ECO:0000313" key="1">
    <source>
        <dbReference type="EMBL" id="SUZ75827.1"/>
    </source>
</evidence>
<protein>
    <recommendedName>
        <fullName evidence="2">Glycosyl hydrolase family 32 N-terminal domain-containing protein</fullName>
    </recommendedName>
</protein>
<name>A0A381QCL9_9ZZZZ</name>
<dbReference type="AlphaFoldDB" id="A0A381QCL9"/>
<dbReference type="InterPro" id="IPR023296">
    <property type="entry name" value="Glyco_hydro_beta-prop_sf"/>
</dbReference>
<dbReference type="SUPFAM" id="SSF75005">
    <property type="entry name" value="Arabinanase/levansucrase/invertase"/>
    <property type="match status" value="1"/>
</dbReference>
<reference evidence="1" key="1">
    <citation type="submission" date="2018-05" db="EMBL/GenBank/DDBJ databases">
        <authorList>
            <person name="Lanie J.A."/>
            <person name="Ng W.-L."/>
            <person name="Kazmierczak K.M."/>
            <person name="Andrzejewski T.M."/>
            <person name="Davidsen T.M."/>
            <person name="Wayne K.J."/>
            <person name="Tettelin H."/>
            <person name="Glass J.I."/>
            <person name="Rusch D."/>
            <person name="Podicherti R."/>
            <person name="Tsui H.-C.T."/>
            <person name="Winkler M.E."/>
        </authorList>
    </citation>
    <scope>NUCLEOTIDE SEQUENCE</scope>
</reference>
<dbReference type="Gene3D" id="2.115.10.20">
    <property type="entry name" value="Glycosyl hydrolase domain, family 43"/>
    <property type="match status" value="1"/>
</dbReference>